<sequence>MPPTSRRCRDGYCVSQVRPGSPARHSSEITGVATIGSVGTQGP</sequence>
<evidence type="ECO:0000256" key="1">
    <source>
        <dbReference type="SAM" id="MobiDB-lite"/>
    </source>
</evidence>
<comment type="caution">
    <text evidence="2">The sequence shown here is derived from an EMBL/GenBank/DDBJ whole genome shotgun (WGS) entry which is preliminary data.</text>
</comment>
<dbReference type="AlphaFoldDB" id="A0A017SUD7"/>
<protein>
    <submittedName>
        <fullName evidence="2">Uncharacterized protein</fullName>
    </submittedName>
</protein>
<name>A0A017SUD7_9BACT</name>
<gene>
    <name evidence="2" type="ORF">CAP_0449</name>
</gene>
<keyword evidence="3" id="KW-1185">Reference proteome</keyword>
<evidence type="ECO:0000313" key="3">
    <source>
        <dbReference type="Proteomes" id="UP000019678"/>
    </source>
</evidence>
<proteinExistence type="predicted"/>
<dbReference type="Proteomes" id="UP000019678">
    <property type="component" value="Unassembled WGS sequence"/>
</dbReference>
<reference evidence="2 3" key="1">
    <citation type="submission" date="2013-05" db="EMBL/GenBank/DDBJ databases">
        <title>Genome assembly of Chondromyces apiculatus DSM 436.</title>
        <authorList>
            <person name="Sharma G."/>
            <person name="Khatri I."/>
            <person name="Kaur C."/>
            <person name="Mayilraj S."/>
            <person name="Subramanian S."/>
        </authorList>
    </citation>
    <scope>NUCLEOTIDE SEQUENCE [LARGE SCALE GENOMIC DNA]</scope>
    <source>
        <strain evidence="2 3">DSM 436</strain>
    </source>
</reference>
<dbReference type="EMBL" id="ASRX01000105">
    <property type="protein sequence ID" value="EYF00578.1"/>
    <property type="molecule type" value="Genomic_DNA"/>
</dbReference>
<evidence type="ECO:0000313" key="2">
    <source>
        <dbReference type="EMBL" id="EYF00578.1"/>
    </source>
</evidence>
<feature type="region of interest" description="Disordered" evidence="1">
    <location>
        <begin position="1"/>
        <end position="43"/>
    </location>
</feature>
<organism evidence="2 3">
    <name type="scientific">Chondromyces apiculatus DSM 436</name>
    <dbReference type="NCBI Taxonomy" id="1192034"/>
    <lineage>
        <taxon>Bacteria</taxon>
        <taxon>Pseudomonadati</taxon>
        <taxon>Myxococcota</taxon>
        <taxon>Polyangia</taxon>
        <taxon>Polyangiales</taxon>
        <taxon>Polyangiaceae</taxon>
        <taxon>Chondromyces</taxon>
    </lineage>
</organism>
<accession>A0A017SUD7</accession>